<comment type="caution">
    <text evidence="3">The sequence shown here is derived from an EMBL/GenBank/DDBJ whole genome shotgun (WGS) entry which is preliminary data.</text>
</comment>
<gene>
    <name evidence="3" type="ORF">VF724_08460</name>
</gene>
<dbReference type="InterPro" id="IPR038157">
    <property type="entry name" value="FeoA_core_dom"/>
</dbReference>
<reference evidence="3" key="1">
    <citation type="submission" date="2023-12" db="EMBL/GenBank/DDBJ databases">
        <title>Fervidustalea candida gen. nov., sp. nov., a novel member of the family Paenibacillaceae isolated from a geothermal area.</title>
        <authorList>
            <person name="Li W.-J."/>
            <person name="Jiao J.-Y."/>
            <person name="Chen Y."/>
        </authorList>
    </citation>
    <scope>NUCLEOTIDE SEQUENCE</scope>
    <source>
        <strain evidence="3">SYSU GA230002</strain>
    </source>
</reference>
<dbReference type="InterPro" id="IPR007167">
    <property type="entry name" value="Fe-transptr_FeoA-like"/>
</dbReference>
<organism evidence="3 4">
    <name type="scientific">Ferviditalea candida</name>
    <dbReference type="NCBI Taxonomy" id="3108399"/>
    <lineage>
        <taxon>Bacteria</taxon>
        <taxon>Bacillati</taxon>
        <taxon>Bacillota</taxon>
        <taxon>Bacilli</taxon>
        <taxon>Bacillales</taxon>
        <taxon>Paenibacillaceae</taxon>
        <taxon>Ferviditalea</taxon>
    </lineage>
</organism>
<dbReference type="Gene3D" id="2.30.30.90">
    <property type="match status" value="1"/>
</dbReference>
<dbReference type="InterPro" id="IPR008988">
    <property type="entry name" value="Transcriptional_repressor_C"/>
</dbReference>
<accession>A0ABU5ZGQ9</accession>
<dbReference type="SMART" id="SM00899">
    <property type="entry name" value="FeoA"/>
    <property type="match status" value="1"/>
</dbReference>
<evidence type="ECO:0000313" key="3">
    <source>
        <dbReference type="EMBL" id="MEB3101693.1"/>
    </source>
</evidence>
<evidence type="ECO:0000259" key="2">
    <source>
        <dbReference type="SMART" id="SM00899"/>
    </source>
</evidence>
<dbReference type="SUPFAM" id="SSF50037">
    <property type="entry name" value="C-terminal domain of transcriptional repressors"/>
    <property type="match status" value="1"/>
</dbReference>
<dbReference type="RefSeq" id="WP_371753811.1">
    <property type="nucleotide sequence ID" value="NZ_JAYJLD010000009.1"/>
</dbReference>
<dbReference type="Pfam" id="PF04023">
    <property type="entry name" value="FeoA"/>
    <property type="match status" value="1"/>
</dbReference>
<evidence type="ECO:0000256" key="1">
    <source>
        <dbReference type="ARBA" id="ARBA00023004"/>
    </source>
</evidence>
<proteinExistence type="predicted"/>
<dbReference type="Proteomes" id="UP001310386">
    <property type="component" value="Unassembled WGS sequence"/>
</dbReference>
<keyword evidence="1" id="KW-0408">Iron</keyword>
<protein>
    <submittedName>
        <fullName evidence="3">FeoA family protein</fullName>
    </submittedName>
</protein>
<sequence>MLLSNCTTGDELRIIDLSGVNHLTRKRLHDLGVHEGMKIRCQTGMLFGGPLILWAEEQKIGIRRKDAAGIEVEPL</sequence>
<keyword evidence="4" id="KW-1185">Reference proteome</keyword>
<name>A0ABU5ZGQ9_9BACL</name>
<dbReference type="EMBL" id="JAYJLD010000009">
    <property type="protein sequence ID" value="MEB3101693.1"/>
    <property type="molecule type" value="Genomic_DNA"/>
</dbReference>
<feature type="domain" description="Ferrous iron transporter FeoA-like" evidence="2">
    <location>
        <begin position="1"/>
        <end position="74"/>
    </location>
</feature>
<evidence type="ECO:0000313" key="4">
    <source>
        <dbReference type="Proteomes" id="UP001310386"/>
    </source>
</evidence>